<evidence type="ECO:0000256" key="2">
    <source>
        <dbReference type="HAMAP-Rule" id="MF_00795"/>
    </source>
</evidence>
<dbReference type="Pfam" id="PF03932">
    <property type="entry name" value="CutC"/>
    <property type="match status" value="1"/>
</dbReference>
<name>A0A2M9CU89_9BACT</name>
<comment type="caution">
    <text evidence="3">The sequence shown here is derived from an EMBL/GenBank/DDBJ whole genome shotgun (WGS) entry which is preliminary data.</text>
</comment>
<dbReference type="Proteomes" id="UP000230000">
    <property type="component" value="Unassembled WGS sequence"/>
</dbReference>
<keyword evidence="2" id="KW-0963">Cytoplasm</keyword>
<organism evidence="3 4">
    <name type="scientific">Thermoflavifilum aggregans</name>
    <dbReference type="NCBI Taxonomy" id="454188"/>
    <lineage>
        <taxon>Bacteria</taxon>
        <taxon>Pseudomonadati</taxon>
        <taxon>Bacteroidota</taxon>
        <taxon>Chitinophagia</taxon>
        <taxon>Chitinophagales</taxon>
        <taxon>Chitinophagaceae</taxon>
        <taxon>Thermoflavifilum</taxon>
    </lineage>
</organism>
<gene>
    <name evidence="2" type="primary">cutC</name>
    <name evidence="3" type="ORF">BXY57_0954</name>
</gene>
<protein>
    <recommendedName>
        <fullName evidence="2">PF03932 family protein CutC</fullName>
    </recommendedName>
</protein>
<evidence type="ECO:0000313" key="4">
    <source>
        <dbReference type="Proteomes" id="UP000230000"/>
    </source>
</evidence>
<dbReference type="GO" id="GO:0005737">
    <property type="term" value="C:cytoplasm"/>
    <property type="evidence" value="ECO:0007669"/>
    <property type="project" value="UniProtKB-SubCell"/>
</dbReference>
<comment type="caution">
    <text evidence="2">Once thought to be involved in copper homeostasis, experiments in E.coli have shown this is not the case.</text>
</comment>
<dbReference type="PANTHER" id="PTHR12598">
    <property type="entry name" value="COPPER HOMEOSTASIS PROTEIN CUTC"/>
    <property type="match status" value="1"/>
</dbReference>
<proteinExistence type="inferred from homology"/>
<evidence type="ECO:0000313" key="3">
    <source>
        <dbReference type="EMBL" id="PJJ75378.1"/>
    </source>
</evidence>
<dbReference type="InterPro" id="IPR036822">
    <property type="entry name" value="CutC-like_dom_sf"/>
</dbReference>
<comment type="subcellular location">
    <subcellularLocation>
        <location evidence="2">Cytoplasm</location>
    </subcellularLocation>
</comment>
<keyword evidence="4" id="KW-1185">Reference proteome</keyword>
<dbReference type="PANTHER" id="PTHR12598:SF0">
    <property type="entry name" value="COPPER HOMEOSTASIS PROTEIN CUTC HOMOLOG"/>
    <property type="match status" value="1"/>
</dbReference>
<accession>A0A2M9CU89</accession>
<reference evidence="3 4" key="1">
    <citation type="submission" date="2017-11" db="EMBL/GenBank/DDBJ databases">
        <title>Genomic Encyclopedia of Archaeal and Bacterial Type Strains, Phase II (KMG-II): From Individual Species to Whole Genera.</title>
        <authorList>
            <person name="Goeker M."/>
        </authorList>
    </citation>
    <scope>NUCLEOTIDE SEQUENCE [LARGE SCALE GENOMIC DNA]</scope>
    <source>
        <strain evidence="3 4">DSM 27268</strain>
    </source>
</reference>
<dbReference type="InterPro" id="IPR005627">
    <property type="entry name" value="CutC-like"/>
</dbReference>
<dbReference type="HAMAP" id="MF_00795">
    <property type="entry name" value="CutC"/>
    <property type="match status" value="1"/>
</dbReference>
<comment type="similarity">
    <text evidence="1 2">Belongs to the CutC family.</text>
</comment>
<dbReference type="EMBL" id="PGFG01000001">
    <property type="protein sequence ID" value="PJJ75378.1"/>
    <property type="molecule type" value="Genomic_DNA"/>
</dbReference>
<dbReference type="SUPFAM" id="SSF110395">
    <property type="entry name" value="CutC-like"/>
    <property type="match status" value="1"/>
</dbReference>
<dbReference type="GO" id="GO:0005507">
    <property type="term" value="F:copper ion binding"/>
    <property type="evidence" value="ECO:0007669"/>
    <property type="project" value="TreeGrafter"/>
</dbReference>
<dbReference type="FunFam" id="3.20.20.380:FF:000001">
    <property type="entry name" value="Copper homeostasis protein CutC"/>
    <property type="match status" value="1"/>
</dbReference>
<evidence type="ECO:0000256" key="1">
    <source>
        <dbReference type="ARBA" id="ARBA00007768"/>
    </source>
</evidence>
<dbReference type="AlphaFoldDB" id="A0A2M9CU89"/>
<dbReference type="Gene3D" id="3.20.20.380">
    <property type="entry name" value="Copper homeostasis (CutC) domain"/>
    <property type="match status" value="1"/>
</dbReference>
<sequence length="270" mass="30159">MVSCNFVLSDKHKILTAFPQIMENLSFQLEACVNCFHAARIAEQAGADRIELCENLHAGGTTPSAGTIKQVKARLQIPLYVMIRPRGGDFCYDEEEFAIMQTDIALCKNLGCEGVVFGILKENGEIDVNRCRRLVELAWPMETTFHRAFDLCPDPRRALEELVDAGFQYILTSGQQVRAVDGIDLLVQLDELAGGRIQLIAAGGIRYPQLQELLTRTHLRYFHSGASVPMPAVFPGSAPFALSDILINGEEIKRMKTLLREYTQKQTRSE</sequence>